<dbReference type="EMBL" id="MSLT01000023">
    <property type="protein sequence ID" value="OUD12050.1"/>
    <property type="molecule type" value="Genomic_DNA"/>
</dbReference>
<proteinExistence type="inferred from homology"/>
<name>A0A251X3T3_9GAMM</name>
<evidence type="ECO:0000313" key="4">
    <source>
        <dbReference type="Proteomes" id="UP000194798"/>
    </source>
</evidence>
<reference evidence="3 4" key="1">
    <citation type="submission" date="2016-12" db="EMBL/GenBank/DDBJ databases">
        <title>Thioflexothrix psekupsii D3 genome sequencing and assembly.</title>
        <authorList>
            <person name="Fomenkov A."/>
            <person name="Vincze T."/>
            <person name="Grabovich M."/>
            <person name="Anton B.P."/>
            <person name="Dubinina G."/>
            <person name="Orlova M."/>
            <person name="Belousova E."/>
            <person name="Roberts R.J."/>
        </authorList>
    </citation>
    <scope>NUCLEOTIDE SEQUENCE [LARGE SCALE GENOMIC DNA]</scope>
    <source>
        <strain evidence="3">D3</strain>
    </source>
</reference>
<protein>
    <recommendedName>
        <fullName evidence="5">Fructosamine kinase family protein</fullName>
    </recommendedName>
</protein>
<dbReference type="AlphaFoldDB" id="A0A251X3T3"/>
<accession>A0A251X3T3</accession>
<evidence type="ECO:0000256" key="2">
    <source>
        <dbReference type="PIRNR" id="PIRNR006221"/>
    </source>
</evidence>
<dbReference type="InterPro" id="IPR016477">
    <property type="entry name" value="Fructo-/Ketosamine-3-kinase"/>
</dbReference>
<dbReference type="InterPro" id="IPR011009">
    <property type="entry name" value="Kinase-like_dom_sf"/>
</dbReference>
<comment type="similarity">
    <text evidence="1 2">Belongs to the fructosamine kinase family.</text>
</comment>
<dbReference type="Gene3D" id="3.30.200.20">
    <property type="entry name" value="Phosphorylase Kinase, domain 1"/>
    <property type="match status" value="1"/>
</dbReference>
<dbReference type="RefSeq" id="WP_176329873.1">
    <property type="nucleotide sequence ID" value="NZ_MSLT01000023.1"/>
</dbReference>
<dbReference type="Proteomes" id="UP000194798">
    <property type="component" value="Unassembled WGS sequence"/>
</dbReference>
<dbReference type="SUPFAM" id="SSF56112">
    <property type="entry name" value="Protein kinase-like (PK-like)"/>
    <property type="match status" value="1"/>
</dbReference>
<dbReference type="Pfam" id="PF03881">
    <property type="entry name" value="Fructosamin_kin"/>
    <property type="match status" value="1"/>
</dbReference>
<evidence type="ECO:0000256" key="1">
    <source>
        <dbReference type="ARBA" id="ARBA00009460"/>
    </source>
</evidence>
<keyword evidence="2" id="KW-0418">Kinase</keyword>
<keyword evidence="2" id="KW-0808">Transferase</keyword>
<dbReference type="PANTHER" id="PTHR12149">
    <property type="entry name" value="FRUCTOSAMINE 3 KINASE-RELATED PROTEIN"/>
    <property type="match status" value="1"/>
</dbReference>
<evidence type="ECO:0000313" key="3">
    <source>
        <dbReference type="EMBL" id="OUD12050.1"/>
    </source>
</evidence>
<evidence type="ECO:0008006" key="5">
    <source>
        <dbReference type="Google" id="ProtNLM"/>
    </source>
</evidence>
<dbReference type="PIRSF" id="PIRSF006221">
    <property type="entry name" value="Ketosamine-3-kinase"/>
    <property type="match status" value="1"/>
</dbReference>
<organism evidence="3 4">
    <name type="scientific">Thioflexithrix psekupsensis</name>
    <dbReference type="NCBI Taxonomy" id="1570016"/>
    <lineage>
        <taxon>Bacteria</taxon>
        <taxon>Pseudomonadati</taxon>
        <taxon>Pseudomonadota</taxon>
        <taxon>Gammaproteobacteria</taxon>
        <taxon>Thiotrichales</taxon>
        <taxon>Thioflexithrix</taxon>
    </lineage>
</organism>
<dbReference type="GO" id="GO:0016301">
    <property type="term" value="F:kinase activity"/>
    <property type="evidence" value="ECO:0007669"/>
    <property type="project" value="UniProtKB-UniRule"/>
</dbReference>
<dbReference type="PROSITE" id="PS51257">
    <property type="entry name" value="PROKAR_LIPOPROTEIN"/>
    <property type="match status" value="1"/>
</dbReference>
<sequence>MHRSVNWQPIEQHLSRVIGYSFQLQACYPVAGGCINSAYRIESNGHIFFIKLNEGRFFEMFAAEAAGLAELAQPGVIKVPMPLCWGTTPQHAYLIMDALTLRSDNVQSSVQLGHQLAVLHQVTQTQFGWYRDNYIGSTLQINTLEKDWITFWQKHRLGYQLRLAATNGYQGSILQGNGEELLANLAQFFTTYSPVPSLLHGDLWSGNSATDTQGLPVIFDPAVYYGDRETDLAMTELFSGYSPDFYAAYQARYPLDAGYSVRKHLYNLYHVLNHLNIFGGAYLAQAERMLSLLLSELRG</sequence>
<gene>
    <name evidence="3" type="ORF">TPSD3_13005</name>
</gene>
<dbReference type="PANTHER" id="PTHR12149:SF8">
    <property type="entry name" value="PROTEIN-RIBULOSAMINE 3-KINASE"/>
    <property type="match status" value="1"/>
</dbReference>
<keyword evidence="4" id="KW-1185">Reference proteome</keyword>
<dbReference type="Gene3D" id="3.90.1200.10">
    <property type="match status" value="1"/>
</dbReference>
<comment type="caution">
    <text evidence="3">The sequence shown here is derived from an EMBL/GenBank/DDBJ whole genome shotgun (WGS) entry which is preliminary data.</text>
</comment>